<dbReference type="FunFam" id="3.40.33.10:FF:000085">
    <property type="entry name" value="Uncharacterized protein"/>
    <property type="match status" value="1"/>
</dbReference>
<dbReference type="InterPro" id="IPR035940">
    <property type="entry name" value="CAP_sf"/>
</dbReference>
<evidence type="ECO:0000256" key="2">
    <source>
        <dbReference type="SAM" id="MobiDB-lite"/>
    </source>
</evidence>
<feature type="domain" description="SCP" evidence="4">
    <location>
        <begin position="36"/>
        <end position="182"/>
    </location>
</feature>
<proteinExistence type="predicted"/>
<feature type="chain" id="PRO_5029828405" description="SCP domain-containing protein" evidence="3">
    <location>
        <begin position="30"/>
        <end position="535"/>
    </location>
</feature>
<dbReference type="AlphaFoldDB" id="A0A7M7HHH3"/>
<dbReference type="GO" id="GO:0005615">
    <property type="term" value="C:extracellular space"/>
    <property type="evidence" value="ECO:0000318"/>
    <property type="project" value="GO_Central"/>
</dbReference>
<dbReference type="GeneID" id="100893090"/>
<dbReference type="OMA" id="EPGASDM"/>
<evidence type="ECO:0000256" key="3">
    <source>
        <dbReference type="SAM" id="SignalP"/>
    </source>
</evidence>
<dbReference type="RefSeq" id="XP_011677085.2">
    <property type="nucleotide sequence ID" value="XM_011678783.2"/>
</dbReference>
<dbReference type="SUPFAM" id="SSF50923">
    <property type="entry name" value="Hemopexin-like domain"/>
    <property type="match status" value="1"/>
</dbReference>
<dbReference type="Gene3D" id="3.40.33.10">
    <property type="entry name" value="CAP"/>
    <property type="match status" value="1"/>
</dbReference>
<dbReference type="KEGG" id="spu:100893090"/>
<dbReference type="Pfam" id="PF00188">
    <property type="entry name" value="CAP"/>
    <property type="match status" value="1"/>
</dbReference>
<evidence type="ECO:0000313" key="5">
    <source>
        <dbReference type="EnsemblMetazoa" id="XP_011677085"/>
    </source>
</evidence>
<keyword evidence="6" id="KW-1185">Reference proteome</keyword>
<protein>
    <recommendedName>
        <fullName evidence="4">SCP domain-containing protein</fullName>
    </recommendedName>
</protein>
<dbReference type="InterPro" id="IPR036375">
    <property type="entry name" value="Hemopexin-like_dom_sf"/>
</dbReference>
<reference evidence="6" key="1">
    <citation type="submission" date="2015-02" db="EMBL/GenBank/DDBJ databases">
        <title>Genome sequencing for Strongylocentrotus purpuratus.</title>
        <authorList>
            <person name="Murali S."/>
            <person name="Liu Y."/>
            <person name="Vee V."/>
            <person name="English A."/>
            <person name="Wang M."/>
            <person name="Skinner E."/>
            <person name="Han Y."/>
            <person name="Muzny D.M."/>
            <person name="Worley K.C."/>
            <person name="Gibbs R.A."/>
        </authorList>
    </citation>
    <scope>NUCLEOTIDE SEQUENCE</scope>
</reference>
<dbReference type="InParanoid" id="A0A7M7HHH3"/>
<evidence type="ECO:0000259" key="4">
    <source>
        <dbReference type="SMART" id="SM00198"/>
    </source>
</evidence>
<dbReference type="SUPFAM" id="SSF55797">
    <property type="entry name" value="PR-1-like"/>
    <property type="match status" value="1"/>
</dbReference>
<dbReference type="OrthoDB" id="674273at2759"/>
<feature type="signal peptide" evidence="3">
    <location>
        <begin position="1"/>
        <end position="29"/>
    </location>
</feature>
<dbReference type="InterPro" id="IPR018487">
    <property type="entry name" value="Hemopexin-like_repeat"/>
</dbReference>
<evidence type="ECO:0000313" key="6">
    <source>
        <dbReference type="Proteomes" id="UP000007110"/>
    </source>
</evidence>
<evidence type="ECO:0000256" key="1">
    <source>
        <dbReference type="PROSITE-ProRule" id="PRU01011"/>
    </source>
</evidence>
<feature type="region of interest" description="Disordered" evidence="2">
    <location>
        <begin position="299"/>
        <end position="343"/>
    </location>
</feature>
<feature type="repeat" description="Hemopexin" evidence="1">
    <location>
        <begin position="438"/>
        <end position="486"/>
    </location>
</feature>
<dbReference type="SMART" id="SM00120">
    <property type="entry name" value="HX"/>
    <property type="match status" value="3"/>
</dbReference>
<dbReference type="InterPro" id="IPR001283">
    <property type="entry name" value="CRISP-related"/>
</dbReference>
<dbReference type="Proteomes" id="UP000007110">
    <property type="component" value="Unassembled WGS sequence"/>
</dbReference>
<organism evidence="5 6">
    <name type="scientific">Strongylocentrotus purpuratus</name>
    <name type="common">Purple sea urchin</name>
    <dbReference type="NCBI Taxonomy" id="7668"/>
    <lineage>
        <taxon>Eukaryota</taxon>
        <taxon>Metazoa</taxon>
        <taxon>Echinodermata</taxon>
        <taxon>Eleutherozoa</taxon>
        <taxon>Echinozoa</taxon>
        <taxon>Echinoidea</taxon>
        <taxon>Euechinoidea</taxon>
        <taxon>Echinacea</taxon>
        <taxon>Camarodonta</taxon>
        <taxon>Echinidea</taxon>
        <taxon>Strongylocentrotidae</taxon>
        <taxon>Strongylocentrotus</taxon>
    </lineage>
</organism>
<dbReference type="PROSITE" id="PS51642">
    <property type="entry name" value="HEMOPEXIN_2"/>
    <property type="match status" value="1"/>
</dbReference>
<dbReference type="PRINTS" id="PR00837">
    <property type="entry name" value="V5TPXLIKE"/>
</dbReference>
<dbReference type="SMART" id="SM00198">
    <property type="entry name" value="SCP"/>
    <property type="match status" value="1"/>
</dbReference>
<dbReference type="Pfam" id="PF00045">
    <property type="entry name" value="Hemopexin"/>
    <property type="match status" value="1"/>
</dbReference>
<dbReference type="InterPro" id="IPR014044">
    <property type="entry name" value="CAP_dom"/>
</dbReference>
<sequence length="535" mass="58221">MTPQATLFAGLVLPRILALLTLFAILADAGQPFNGEEKTAIVDRHNEIRREPGASDMNYIDWDDALASQAQSLADSCKFEHVNEGLVVGEFNTVGENIFAEGGESGDTKTGVDAVNKWYEEKAGYTWADNSCDGECGHYTQVTWAESRRVGCGRNYCPDLQGAFPNAWYIVCNYGPAGNVEGEKPWKMGDPCTECDSGSGQCFDGLCRPCSEHPEECDCRMVCENCANLNTECKCECPNGFRGVNCAEICEDVDPTCGANPGWPDADSCSLGDFVPLGCPLMCGVCNAQDPDFVCDGSTQTGTGTGTGTGTDTDTDSDTGKERGGGGRQPSGGQGGGEGEVTGDICTQTFTAATYVDDELFLFHGGKLWKVSSSGELLSPAEGENAQDSFIKLPNDISAVYQRKDGNVVFLRDQKMFIFQDNKRVEGHPIKIVDWGVEKDVAGAAHDRRQDKTYFFKGPQVWRYNEKSKRIDNGYPKSISTEYDSKVNKPNFVFSDNEGNFFFVKLQKVFRISAGGNEVDTGYPKPFAPEFFSDC</sequence>
<dbReference type="Gene3D" id="2.110.10.10">
    <property type="entry name" value="Hemopexin-like domain"/>
    <property type="match status" value="1"/>
</dbReference>
<dbReference type="PROSITE" id="PS01010">
    <property type="entry name" value="CRISP_2"/>
    <property type="match status" value="1"/>
</dbReference>
<dbReference type="PANTHER" id="PTHR10334">
    <property type="entry name" value="CYSTEINE-RICH SECRETORY PROTEIN-RELATED"/>
    <property type="match status" value="1"/>
</dbReference>
<reference evidence="5" key="2">
    <citation type="submission" date="2021-01" db="UniProtKB">
        <authorList>
            <consortium name="EnsemblMetazoa"/>
        </authorList>
    </citation>
    <scope>IDENTIFICATION</scope>
</reference>
<dbReference type="InterPro" id="IPR018244">
    <property type="entry name" value="Allrgn_V5/Tpx1_CS"/>
</dbReference>
<name>A0A7M7HHH3_STRPU</name>
<feature type="compositionally biased region" description="Gly residues" evidence="2">
    <location>
        <begin position="326"/>
        <end position="340"/>
    </location>
</feature>
<dbReference type="EnsemblMetazoa" id="XM_011678783">
    <property type="protein sequence ID" value="XP_011677085"/>
    <property type="gene ID" value="LOC100893090"/>
</dbReference>
<keyword evidence="3" id="KW-0732">Signal</keyword>
<accession>A0A7M7HHH3</accession>